<dbReference type="Proteomes" id="UP001294444">
    <property type="component" value="Unassembled WGS sequence"/>
</dbReference>
<comment type="caution">
    <text evidence="1">The sequence shown here is derived from an EMBL/GenBank/DDBJ whole genome shotgun (WGS) entry which is preliminary data.</text>
</comment>
<dbReference type="EMBL" id="OAPG01000014">
    <property type="protein sequence ID" value="SNX86459.1"/>
    <property type="molecule type" value="Genomic_DNA"/>
</dbReference>
<organism evidence="1 2">
    <name type="scientific">Melanopsichium pennsylvanicum</name>
    <dbReference type="NCBI Taxonomy" id="63383"/>
    <lineage>
        <taxon>Eukaryota</taxon>
        <taxon>Fungi</taxon>
        <taxon>Dikarya</taxon>
        <taxon>Basidiomycota</taxon>
        <taxon>Ustilaginomycotina</taxon>
        <taxon>Ustilaginomycetes</taxon>
        <taxon>Ustilaginales</taxon>
        <taxon>Ustilaginaceae</taxon>
        <taxon>Melanopsichium</taxon>
    </lineage>
</organism>
<evidence type="ECO:0000313" key="1">
    <source>
        <dbReference type="EMBL" id="SNX86459.1"/>
    </source>
</evidence>
<gene>
    <name evidence="1" type="ORF">MEPE_05168</name>
</gene>
<name>A0AAJ5C7F4_9BASI</name>
<accession>A0AAJ5C7F4</accession>
<proteinExistence type="predicted"/>
<reference evidence="1" key="1">
    <citation type="submission" date="2023-10" db="EMBL/GenBank/DDBJ databases">
        <authorList>
            <person name="Guldener U."/>
        </authorList>
    </citation>
    <scope>NUCLEOTIDE SEQUENCE</scope>
    <source>
        <strain evidence="1">Mp4</strain>
    </source>
</reference>
<evidence type="ECO:0000313" key="2">
    <source>
        <dbReference type="Proteomes" id="UP001294444"/>
    </source>
</evidence>
<protein>
    <submittedName>
        <fullName evidence="1">Uncharacterized protein</fullName>
    </submittedName>
</protein>
<dbReference type="AlphaFoldDB" id="A0AAJ5C7F4"/>
<sequence>MDELLLLLIGLQQGIFILQLSSKLPLSYPATYTPTANVAVPFPADKAPALCVGKAQAPLSPYLTPLELAS</sequence>
<keyword evidence="2" id="KW-1185">Reference proteome</keyword>